<dbReference type="AlphaFoldDB" id="A0A4Q1KDD4"/>
<dbReference type="OrthoDB" id="9795402at2"/>
<name>A0A4Q1KDD4_9SPHN</name>
<feature type="domain" description="YgjP-like metallopeptidase" evidence="1">
    <location>
        <begin position="31"/>
        <end position="219"/>
    </location>
</feature>
<comment type="caution">
    <text evidence="2">The sequence shown here is derived from an EMBL/GenBank/DDBJ whole genome shotgun (WGS) entry which is preliminary data.</text>
</comment>
<proteinExistence type="predicted"/>
<dbReference type="Proteomes" id="UP000290958">
    <property type="component" value="Unassembled WGS sequence"/>
</dbReference>
<dbReference type="RefSeq" id="WP_129405113.1">
    <property type="nucleotide sequence ID" value="NZ_SBKP01000018.1"/>
</dbReference>
<evidence type="ECO:0000313" key="2">
    <source>
        <dbReference type="EMBL" id="RXR25947.1"/>
    </source>
</evidence>
<dbReference type="InterPro" id="IPR002725">
    <property type="entry name" value="YgjP-like_metallopeptidase"/>
</dbReference>
<gene>
    <name evidence="2" type="ORF">EQG66_13695</name>
</gene>
<dbReference type="Gene3D" id="3.30.2010.10">
    <property type="entry name" value="Metalloproteases ('zincins'), catalytic domain"/>
    <property type="match status" value="1"/>
</dbReference>
<evidence type="ECO:0000259" key="1">
    <source>
        <dbReference type="Pfam" id="PF01863"/>
    </source>
</evidence>
<reference evidence="3" key="1">
    <citation type="submission" date="2019-01" db="EMBL/GenBank/DDBJ databases">
        <title>Cytophagaceae bacterium strain CAR-16.</title>
        <authorList>
            <person name="Chen W.-M."/>
        </authorList>
    </citation>
    <scope>NUCLEOTIDE SEQUENCE [LARGE SCALE GENOMIC DNA]</scope>
    <source>
        <strain evidence="3">CHR27</strain>
    </source>
</reference>
<keyword evidence="3" id="KW-1185">Reference proteome</keyword>
<protein>
    <submittedName>
        <fullName evidence="2">M48 family peptidase</fullName>
    </submittedName>
</protein>
<dbReference type="Pfam" id="PF01863">
    <property type="entry name" value="YgjP-like"/>
    <property type="match status" value="1"/>
</dbReference>
<organism evidence="2 3">
    <name type="scientific">Sphingobium fluviale</name>
    <dbReference type="NCBI Taxonomy" id="2506423"/>
    <lineage>
        <taxon>Bacteria</taxon>
        <taxon>Pseudomonadati</taxon>
        <taxon>Pseudomonadota</taxon>
        <taxon>Alphaproteobacteria</taxon>
        <taxon>Sphingomonadales</taxon>
        <taxon>Sphingomonadaceae</taxon>
        <taxon>Sphingobium</taxon>
    </lineage>
</organism>
<dbReference type="InterPro" id="IPR053136">
    <property type="entry name" value="UTP_pyrophosphatase-like"/>
</dbReference>
<sequence length="228" mass="25280">MLDVAGRAMPIIVRRHVQAKGYRLRYDAAREELRLTMPARGRLRAALDWAATQKGWIAAQIDTSPQPVQLAAGVTVPVEGLEREIIWNSARPRAPRLEEGCIILGGPEDTVGPRVVRWLKVCALERLRAETYDMAEGAGLTVASVSVGDPRGRWGSCASSGAIRYSWRLILAPPDVRRATVAHEVAHRLHMDHSPAFHAAHRDLLGEDPAPARQWLREHGRALHRFIG</sequence>
<accession>A0A4Q1KDD4</accession>
<dbReference type="PANTHER" id="PTHR30399">
    <property type="entry name" value="UNCHARACTERIZED PROTEIN YGJP"/>
    <property type="match status" value="1"/>
</dbReference>
<dbReference type="EMBL" id="SBKP01000018">
    <property type="protein sequence ID" value="RXR25947.1"/>
    <property type="molecule type" value="Genomic_DNA"/>
</dbReference>
<evidence type="ECO:0000313" key="3">
    <source>
        <dbReference type="Proteomes" id="UP000290958"/>
    </source>
</evidence>
<dbReference type="CDD" id="cd07344">
    <property type="entry name" value="M48_yhfN_like"/>
    <property type="match status" value="1"/>
</dbReference>
<dbReference type="PANTHER" id="PTHR30399:SF1">
    <property type="entry name" value="UTP PYROPHOSPHATASE"/>
    <property type="match status" value="1"/>
</dbReference>